<accession>A0ABD1L5X1</accession>
<dbReference type="Proteomes" id="UP001603857">
    <property type="component" value="Unassembled WGS sequence"/>
</dbReference>
<dbReference type="AlphaFoldDB" id="A0ABD1L5X1"/>
<sequence>MDWTVIDEQCLTMNASSYPASVTALALYNMTKKLNPTVVLCGGEKVMYKRYEDGLQVSCRERV</sequence>
<evidence type="ECO:0000313" key="2">
    <source>
        <dbReference type="Proteomes" id="UP001603857"/>
    </source>
</evidence>
<protein>
    <submittedName>
        <fullName evidence="1">Uncharacterized protein</fullName>
    </submittedName>
</protein>
<organism evidence="1 2">
    <name type="scientific">Flemingia macrophylla</name>
    <dbReference type="NCBI Taxonomy" id="520843"/>
    <lineage>
        <taxon>Eukaryota</taxon>
        <taxon>Viridiplantae</taxon>
        <taxon>Streptophyta</taxon>
        <taxon>Embryophyta</taxon>
        <taxon>Tracheophyta</taxon>
        <taxon>Spermatophyta</taxon>
        <taxon>Magnoliopsida</taxon>
        <taxon>eudicotyledons</taxon>
        <taxon>Gunneridae</taxon>
        <taxon>Pentapetalae</taxon>
        <taxon>rosids</taxon>
        <taxon>fabids</taxon>
        <taxon>Fabales</taxon>
        <taxon>Fabaceae</taxon>
        <taxon>Papilionoideae</taxon>
        <taxon>50 kb inversion clade</taxon>
        <taxon>NPAAA clade</taxon>
        <taxon>indigoferoid/millettioid clade</taxon>
        <taxon>Phaseoleae</taxon>
        <taxon>Flemingia</taxon>
    </lineage>
</organism>
<reference evidence="1 2" key="1">
    <citation type="submission" date="2024-08" db="EMBL/GenBank/DDBJ databases">
        <title>Insights into the chromosomal genome structure of Flemingia macrophylla.</title>
        <authorList>
            <person name="Ding Y."/>
            <person name="Zhao Y."/>
            <person name="Bi W."/>
            <person name="Wu M."/>
            <person name="Zhao G."/>
            <person name="Gong Y."/>
            <person name="Li W."/>
            <person name="Zhang P."/>
        </authorList>
    </citation>
    <scope>NUCLEOTIDE SEQUENCE [LARGE SCALE GENOMIC DNA]</scope>
    <source>
        <strain evidence="1">DYQJB</strain>
        <tissue evidence="1">Leaf</tissue>
    </source>
</reference>
<keyword evidence="2" id="KW-1185">Reference proteome</keyword>
<name>A0ABD1L5X1_9FABA</name>
<dbReference type="EMBL" id="JBGMDY010000011">
    <property type="protein sequence ID" value="KAL2318904.1"/>
    <property type="molecule type" value="Genomic_DNA"/>
</dbReference>
<comment type="caution">
    <text evidence="1">The sequence shown here is derived from an EMBL/GenBank/DDBJ whole genome shotgun (WGS) entry which is preliminary data.</text>
</comment>
<gene>
    <name evidence="1" type="ORF">Fmac_032780</name>
</gene>
<evidence type="ECO:0000313" key="1">
    <source>
        <dbReference type="EMBL" id="KAL2318904.1"/>
    </source>
</evidence>
<proteinExistence type="predicted"/>